<comment type="caution">
    <text evidence="1">The sequence shown here is derived from an EMBL/GenBank/DDBJ whole genome shotgun (WGS) entry which is preliminary data.</text>
</comment>
<name>A0A538UBQ7_UNCEI</name>
<proteinExistence type="predicted"/>
<dbReference type="SUPFAM" id="SSF53335">
    <property type="entry name" value="S-adenosyl-L-methionine-dependent methyltransferases"/>
    <property type="match status" value="1"/>
</dbReference>
<sequence length="179" mass="20568">MPTSQHWQIPHVLEVIAEERPTTVLDVGAGYGKFGCLAREYAEATRVDAVDVAPPRFPLYDHVYLGDLRNLASILPGDAPRYDLALFVDVIEHFEKAEGHGVLAELTRRARRVVVATPLGFRPQEIPGMPYETHRSGWWPWDFRRYRMHRWRVFPGHFTRRLGLPRLCQLLVVVSARSS</sequence>
<protein>
    <submittedName>
        <fullName evidence="1">Class I SAM-dependent methyltransferase</fullName>
    </submittedName>
</protein>
<dbReference type="CDD" id="cd02440">
    <property type="entry name" value="AdoMet_MTases"/>
    <property type="match status" value="1"/>
</dbReference>
<evidence type="ECO:0000313" key="2">
    <source>
        <dbReference type="Proteomes" id="UP000319836"/>
    </source>
</evidence>
<dbReference type="Gene3D" id="3.40.50.150">
    <property type="entry name" value="Vaccinia Virus protein VP39"/>
    <property type="match status" value="1"/>
</dbReference>
<keyword evidence="1" id="KW-0808">Transferase</keyword>
<dbReference type="EMBL" id="VBPA01000014">
    <property type="protein sequence ID" value="TMQ73277.1"/>
    <property type="molecule type" value="Genomic_DNA"/>
</dbReference>
<dbReference type="GO" id="GO:0032259">
    <property type="term" value="P:methylation"/>
    <property type="evidence" value="ECO:0007669"/>
    <property type="project" value="UniProtKB-KW"/>
</dbReference>
<keyword evidence="1" id="KW-0489">Methyltransferase</keyword>
<gene>
    <name evidence="1" type="ORF">E6K80_00580</name>
</gene>
<accession>A0A538UBQ7</accession>
<dbReference type="InterPro" id="IPR029063">
    <property type="entry name" value="SAM-dependent_MTases_sf"/>
</dbReference>
<dbReference type="Proteomes" id="UP000319836">
    <property type="component" value="Unassembled WGS sequence"/>
</dbReference>
<dbReference type="GO" id="GO:0008168">
    <property type="term" value="F:methyltransferase activity"/>
    <property type="evidence" value="ECO:0007669"/>
    <property type="project" value="UniProtKB-KW"/>
</dbReference>
<dbReference type="AlphaFoldDB" id="A0A538UBQ7"/>
<reference evidence="1 2" key="1">
    <citation type="journal article" date="2019" name="Nat. Microbiol.">
        <title>Mediterranean grassland soil C-N compound turnover is dependent on rainfall and depth, and is mediated by genomically divergent microorganisms.</title>
        <authorList>
            <person name="Diamond S."/>
            <person name="Andeer P.F."/>
            <person name="Li Z."/>
            <person name="Crits-Christoph A."/>
            <person name="Burstein D."/>
            <person name="Anantharaman K."/>
            <person name="Lane K.R."/>
            <person name="Thomas B.C."/>
            <person name="Pan C."/>
            <person name="Northen T.R."/>
            <person name="Banfield J.F."/>
        </authorList>
    </citation>
    <scope>NUCLEOTIDE SEQUENCE [LARGE SCALE GENOMIC DNA]</scope>
    <source>
        <strain evidence="1">WS_10</strain>
    </source>
</reference>
<evidence type="ECO:0000313" key="1">
    <source>
        <dbReference type="EMBL" id="TMQ73277.1"/>
    </source>
</evidence>
<organism evidence="1 2">
    <name type="scientific">Eiseniibacteriota bacterium</name>
    <dbReference type="NCBI Taxonomy" id="2212470"/>
    <lineage>
        <taxon>Bacteria</taxon>
        <taxon>Candidatus Eiseniibacteriota</taxon>
    </lineage>
</organism>